<name>A0ABR3BBG7_PHYBL</name>
<dbReference type="EMBL" id="JBCLYO010000002">
    <property type="protein sequence ID" value="KAL0092466.1"/>
    <property type="molecule type" value="Genomic_DNA"/>
</dbReference>
<organism evidence="2 3">
    <name type="scientific">Phycomyces blakesleeanus</name>
    <dbReference type="NCBI Taxonomy" id="4837"/>
    <lineage>
        <taxon>Eukaryota</taxon>
        <taxon>Fungi</taxon>
        <taxon>Fungi incertae sedis</taxon>
        <taxon>Mucoromycota</taxon>
        <taxon>Mucoromycotina</taxon>
        <taxon>Mucoromycetes</taxon>
        <taxon>Mucorales</taxon>
        <taxon>Phycomycetaceae</taxon>
        <taxon>Phycomyces</taxon>
    </lineage>
</organism>
<dbReference type="Proteomes" id="UP001448207">
    <property type="component" value="Unassembled WGS sequence"/>
</dbReference>
<comment type="caution">
    <text evidence="2">The sequence shown here is derived from an EMBL/GenBank/DDBJ whole genome shotgun (WGS) entry which is preliminary data.</text>
</comment>
<evidence type="ECO:0000256" key="1">
    <source>
        <dbReference type="SAM" id="Phobius"/>
    </source>
</evidence>
<keyword evidence="3" id="KW-1185">Reference proteome</keyword>
<evidence type="ECO:0000313" key="2">
    <source>
        <dbReference type="EMBL" id="KAL0092466.1"/>
    </source>
</evidence>
<sequence>MGQCERVRYKVVLSICIYVYILKFGYLLRLHPHSNVKFYSLFLLFPLIVMPHLSWNKKMWVTIYT</sequence>
<keyword evidence="1" id="KW-0812">Transmembrane</keyword>
<keyword evidence="1" id="KW-1133">Transmembrane helix</keyword>
<feature type="transmembrane region" description="Helical" evidence="1">
    <location>
        <begin position="7"/>
        <end position="26"/>
    </location>
</feature>
<reference evidence="2 3" key="1">
    <citation type="submission" date="2024-04" db="EMBL/GenBank/DDBJ databases">
        <title>Symmetric and asymmetric DNA N6-adenine methylation regulates different biological responses in Mucorales.</title>
        <authorList>
            <consortium name="Lawrence Berkeley National Laboratory"/>
            <person name="Lax C."/>
            <person name="Mondo S.J."/>
            <person name="Osorio-Concepcion M."/>
            <person name="Muszewska A."/>
            <person name="Corrochano-Luque M."/>
            <person name="Gutierrez G."/>
            <person name="Riley R."/>
            <person name="Lipzen A."/>
            <person name="Guo J."/>
            <person name="Hundley H."/>
            <person name="Amirebrahimi M."/>
            <person name="Ng V."/>
            <person name="Lorenzo-Gutierrez D."/>
            <person name="Binder U."/>
            <person name="Yang J."/>
            <person name="Song Y."/>
            <person name="Canovas D."/>
            <person name="Navarro E."/>
            <person name="Freitag M."/>
            <person name="Gabaldon T."/>
            <person name="Grigoriev I.V."/>
            <person name="Corrochano L.M."/>
            <person name="Nicolas F.E."/>
            <person name="Garre V."/>
        </authorList>
    </citation>
    <scope>NUCLEOTIDE SEQUENCE [LARGE SCALE GENOMIC DNA]</scope>
    <source>
        <strain evidence="2 3">L51</strain>
    </source>
</reference>
<gene>
    <name evidence="2" type="ORF">J3Q64DRAFT_1719073</name>
</gene>
<proteinExistence type="predicted"/>
<accession>A0ABR3BBG7</accession>
<feature type="transmembrane region" description="Helical" evidence="1">
    <location>
        <begin position="38"/>
        <end position="55"/>
    </location>
</feature>
<protein>
    <submittedName>
        <fullName evidence="2">Uncharacterized protein</fullName>
    </submittedName>
</protein>
<keyword evidence="1" id="KW-0472">Membrane</keyword>
<evidence type="ECO:0000313" key="3">
    <source>
        <dbReference type="Proteomes" id="UP001448207"/>
    </source>
</evidence>